<dbReference type="PROSITE" id="PS00730">
    <property type="entry name" value="AP_NUCLEASE_F2_2"/>
    <property type="match status" value="1"/>
</dbReference>
<dbReference type="PROSITE" id="PS00729">
    <property type="entry name" value="AP_NUCLEASE_F2_1"/>
    <property type="match status" value="1"/>
</dbReference>
<dbReference type="NCBIfam" id="TIGR00587">
    <property type="entry name" value="nfo"/>
    <property type="match status" value="1"/>
</dbReference>
<comment type="caution">
    <text evidence="9">The sequence shown here is derived from an EMBL/GenBank/DDBJ whole genome shotgun (WGS) entry which is preliminary data.</text>
</comment>
<dbReference type="Pfam" id="PF01261">
    <property type="entry name" value="AP_endonuc_2"/>
    <property type="match status" value="1"/>
</dbReference>
<dbReference type="InterPro" id="IPR001719">
    <property type="entry name" value="AP_endonuc_2"/>
</dbReference>
<dbReference type="GO" id="GO:0003677">
    <property type="term" value="F:DNA binding"/>
    <property type="evidence" value="ECO:0007669"/>
    <property type="project" value="InterPro"/>
</dbReference>
<comment type="cofactor">
    <cofactor evidence="1">
        <name>Zn(2+)</name>
        <dbReference type="ChEBI" id="CHEBI:29105"/>
    </cofactor>
</comment>
<dbReference type="GO" id="GO:0003906">
    <property type="term" value="F:DNA-(apurinic or apyrimidinic site) endonuclease activity"/>
    <property type="evidence" value="ECO:0007669"/>
    <property type="project" value="TreeGrafter"/>
</dbReference>
<feature type="domain" description="Xylose isomerase-like TIM barrel" evidence="8">
    <location>
        <begin position="21"/>
        <end position="290"/>
    </location>
</feature>
<proteinExistence type="inferred from homology"/>
<reference evidence="9" key="1">
    <citation type="submission" date="2021-05" db="EMBL/GenBank/DDBJ databases">
        <title>A free-living protist that lacks canonical eukaryotic 1 DNA replication and segregation systems.</title>
        <authorList>
            <person name="Salas-Leiva D.E."/>
            <person name="Tromer E.C."/>
            <person name="Curtis B.A."/>
            <person name="Jerlstrom-Hultqvist J."/>
            <person name="Kolisko M."/>
            <person name="Yi Z."/>
            <person name="Salas-Leiva J.S."/>
            <person name="Gallot-Lavallee L."/>
            <person name="Kops G.J.P.L."/>
            <person name="Archibald J.M."/>
            <person name="Simpson A.G.B."/>
            <person name="Roger A.J."/>
        </authorList>
    </citation>
    <scope>NUCLEOTIDE SEQUENCE</scope>
    <source>
        <strain evidence="9">BICM</strain>
    </source>
</reference>
<dbReference type="Gene3D" id="3.20.20.150">
    <property type="entry name" value="Divalent-metal-dependent TIM barrel enzymes"/>
    <property type="match status" value="1"/>
</dbReference>
<dbReference type="PANTHER" id="PTHR21445:SF0">
    <property type="entry name" value="APURINIC-APYRIMIDINIC ENDONUCLEASE"/>
    <property type="match status" value="1"/>
</dbReference>
<evidence type="ECO:0000313" key="10">
    <source>
        <dbReference type="Proteomes" id="UP000717585"/>
    </source>
</evidence>
<comment type="similarity">
    <text evidence="2">Belongs to the AP endonuclease 2 family.</text>
</comment>
<dbReference type="InterPro" id="IPR036237">
    <property type="entry name" value="Xyl_isomerase-like_sf"/>
</dbReference>
<dbReference type="PROSITE" id="PS00731">
    <property type="entry name" value="AP_NUCLEASE_F2_3"/>
    <property type="match status" value="1"/>
</dbReference>
<keyword evidence="7" id="KW-0234">DNA repair</keyword>
<dbReference type="GO" id="GO:0008081">
    <property type="term" value="F:phosphoric diester hydrolase activity"/>
    <property type="evidence" value="ECO:0007669"/>
    <property type="project" value="TreeGrafter"/>
</dbReference>
<keyword evidence="10" id="KW-1185">Reference proteome</keyword>
<dbReference type="PANTHER" id="PTHR21445">
    <property type="entry name" value="ENDONUCLEASE IV ENDODEOXYRIBONUCLEASE IV"/>
    <property type="match status" value="1"/>
</dbReference>
<dbReference type="GO" id="GO:0006284">
    <property type="term" value="P:base-excision repair"/>
    <property type="evidence" value="ECO:0007669"/>
    <property type="project" value="TreeGrafter"/>
</dbReference>
<keyword evidence="9" id="KW-0255">Endonuclease</keyword>
<keyword evidence="9" id="KW-0540">Nuclease</keyword>
<dbReference type="InterPro" id="IPR018246">
    <property type="entry name" value="AP_endonuc_F2_Zn_BS"/>
</dbReference>
<dbReference type="OrthoDB" id="7663182at2759"/>
<evidence type="ECO:0000256" key="6">
    <source>
        <dbReference type="ARBA" id="ARBA00022833"/>
    </source>
</evidence>
<dbReference type="GO" id="GO:0008270">
    <property type="term" value="F:zinc ion binding"/>
    <property type="evidence" value="ECO:0007669"/>
    <property type="project" value="InterPro"/>
</dbReference>
<evidence type="ECO:0000256" key="2">
    <source>
        <dbReference type="ARBA" id="ARBA00005340"/>
    </source>
</evidence>
<dbReference type="EMBL" id="JAHDYR010000014">
    <property type="protein sequence ID" value="KAG9394629.1"/>
    <property type="molecule type" value="Genomic_DNA"/>
</dbReference>
<protein>
    <submittedName>
        <fullName evidence="9">AP endonuclease 2</fullName>
    </submittedName>
</protein>
<keyword evidence="5" id="KW-0378">Hydrolase</keyword>
<dbReference type="SMART" id="SM00518">
    <property type="entry name" value="AP2Ec"/>
    <property type="match status" value="1"/>
</dbReference>
<dbReference type="PROSITE" id="PS51432">
    <property type="entry name" value="AP_NUCLEASE_F2_4"/>
    <property type="match status" value="1"/>
</dbReference>
<dbReference type="InterPro" id="IPR013022">
    <property type="entry name" value="Xyl_isomerase-like_TIM-brl"/>
</dbReference>
<evidence type="ECO:0000256" key="7">
    <source>
        <dbReference type="ARBA" id="ARBA00023204"/>
    </source>
</evidence>
<dbReference type="HAMAP" id="MF_00152">
    <property type="entry name" value="Nfo"/>
    <property type="match status" value="1"/>
</dbReference>
<dbReference type="CDD" id="cd00019">
    <property type="entry name" value="AP2Ec"/>
    <property type="match status" value="1"/>
</dbReference>
<evidence type="ECO:0000259" key="8">
    <source>
        <dbReference type="Pfam" id="PF01261"/>
    </source>
</evidence>
<dbReference type="Proteomes" id="UP000717585">
    <property type="component" value="Unassembled WGS sequence"/>
</dbReference>
<evidence type="ECO:0000256" key="4">
    <source>
        <dbReference type="ARBA" id="ARBA00022763"/>
    </source>
</evidence>
<evidence type="ECO:0000313" key="9">
    <source>
        <dbReference type="EMBL" id="KAG9394629.1"/>
    </source>
</evidence>
<dbReference type="AlphaFoldDB" id="A0A8J6E063"/>
<sequence length="296" mass="31876">MVRIGAHVSISPKPIVAVDSAIALKANTIQIFTHNARSWNFKELDEKQLKAFRDGVEEASISPVIAHSGYLLNPAATGENFDKSRDSLAKELEYADAFGCNYLVVHMGKHGLSVKAKAKAEDVAKSIEEGIERMVNMFTALRTEIIAANTMIIMENTSGCGSSMGGDLSEITTFISRLPDDIRPKVGICLDTCHLHAAGYGLDITRVAKSVARIRADVDLSLVKAIHVNDSKGAVGSLLDRHEHLGLGDIGAEGLGVFLSTPELAGLPLILETPVDEKNGHETNMRALRRIVARKG</sequence>
<gene>
    <name evidence="9" type="ORF">J8273_3883</name>
</gene>
<keyword evidence="6" id="KW-0862">Zinc</keyword>
<organism evidence="9 10">
    <name type="scientific">Carpediemonas membranifera</name>
    <dbReference type="NCBI Taxonomy" id="201153"/>
    <lineage>
        <taxon>Eukaryota</taxon>
        <taxon>Metamonada</taxon>
        <taxon>Carpediemonas-like organisms</taxon>
        <taxon>Carpediemonas</taxon>
    </lineage>
</organism>
<name>A0A8J6E063_9EUKA</name>
<keyword evidence="3" id="KW-0479">Metal-binding</keyword>
<keyword evidence="4" id="KW-0227">DNA damage</keyword>
<evidence type="ECO:0000256" key="3">
    <source>
        <dbReference type="ARBA" id="ARBA00022723"/>
    </source>
</evidence>
<evidence type="ECO:0000256" key="5">
    <source>
        <dbReference type="ARBA" id="ARBA00022801"/>
    </source>
</evidence>
<evidence type="ECO:0000256" key="1">
    <source>
        <dbReference type="ARBA" id="ARBA00001947"/>
    </source>
</evidence>
<accession>A0A8J6E063</accession>
<dbReference type="SUPFAM" id="SSF51658">
    <property type="entry name" value="Xylose isomerase-like"/>
    <property type="match status" value="1"/>
</dbReference>